<dbReference type="EMBL" id="JACDUR010000007">
    <property type="protein sequence ID" value="MBA2895355.1"/>
    <property type="molecule type" value="Genomic_DNA"/>
</dbReference>
<dbReference type="Gene3D" id="3.30.565.10">
    <property type="entry name" value="Histidine kinase-like ATPase, C-terminal domain"/>
    <property type="match status" value="1"/>
</dbReference>
<dbReference type="InterPro" id="IPR036890">
    <property type="entry name" value="HATPase_C_sf"/>
</dbReference>
<dbReference type="CDD" id="cd16936">
    <property type="entry name" value="HATPase_RsbW-like"/>
    <property type="match status" value="1"/>
</dbReference>
<reference evidence="3 4" key="1">
    <citation type="submission" date="2020-07" db="EMBL/GenBank/DDBJ databases">
        <title>Genomic Encyclopedia of Type Strains, Phase IV (KMG-IV): sequencing the most valuable type-strain genomes for metagenomic binning, comparative biology and taxonomic classification.</title>
        <authorList>
            <person name="Goeker M."/>
        </authorList>
    </citation>
    <scope>NUCLEOTIDE SEQUENCE [LARGE SCALE GENOMIC DNA]</scope>
    <source>
        <strain evidence="3 4">DSM 45533</strain>
    </source>
</reference>
<dbReference type="GO" id="GO:0004674">
    <property type="term" value="F:protein serine/threonine kinase activity"/>
    <property type="evidence" value="ECO:0007669"/>
    <property type="project" value="UniProtKB-KW"/>
</dbReference>
<dbReference type="SUPFAM" id="SSF55874">
    <property type="entry name" value="ATPase domain of HSP90 chaperone/DNA topoisomerase II/histidine kinase"/>
    <property type="match status" value="1"/>
</dbReference>
<dbReference type="AlphaFoldDB" id="A0A7W0CQN4"/>
<dbReference type="Proteomes" id="UP000530928">
    <property type="component" value="Unassembled WGS sequence"/>
</dbReference>
<dbReference type="PANTHER" id="PTHR35526:SF3">
    <property type="entry name" value="ANTI-SIGMA-F FACTOR RSBW"/>
    <property type="match status" value="1"/>
</dbReference>
<comment type="caution">
    <text evidence="3">The sequence shown here is derived from an EMBL/GenBank/DDBJ whole genome shotgun (WGS) entry which is preliminary data.</text>
</comment>
<evidence type="ECO:0000313" key="4">
    <source>
        <dbReference type="Proteomes" id="UP000530928"/>
    </source>
</evidence>
<evidence type="ECO:0000259" key="2">
    <source>
        <dbReference type="SMART" id="SM00387"/>
    </source>
</evidence>
<dbReference type="SMART" id="SM00387">
    <property type="entry name" value="HATPase_c"/>
    <property type="match status" value="1"/>
</dbReference>
<protein>
    <submittedName>
        <fullName evidence="3">Anti-sigma regulatory factor (Ser/Thr protein kinase)</fullName>
    </submittedName>
</protein>
<dbReference type="InterPro" id="IPR003594">
    <property type="entry name" value="HATPase_dom"/>
</dbReference>
<sequence>MLTVVHADLRSFPGEPSSVPAARRWARRALSDQTESVATAQDVELMVSELVTNAVKHGSHGRVTVALSAMDGTIRVEVHDPGHGLPVRRYPRPESLGGRGLMLVEQLAVDWGVRLDPEGTTVWFEVGQ</sequence>
<proteinExistence type="predicted"/>
<keyword evidence="4" id="KW-1185">Reference proteome</keyword>
<accession>A0A7W0CQN4</accession>
<gene>
    <name evidence="3" type="ORF">HNR30_006741</name>
</gene>
<dbReference type="InterPro" id="IPR050267">
    <property type="entry name" value="Anti-sigma-factor_SerPK"/>
</dbReference>
<keyword evidence="1" id="KW-0808">Transferase</keyword>
<dbReference type="RefSeq" id="WP_181614116.1">
    <property type="nucleotide sequence ID" value="NZ_BAABAM010000009.1"/>
</dbReference>
<name>A0A7W0CQN4_9ACTN</name>
<evidence type="ECO:0000256" key="1">
    <source>
        <dbReference type="ARBA" id="ARBA00022527"/>
    </source>
</evidence>
<dbReference type="Pfam" id="PF13581">
    <property type="entry name" value="HATPase_c_2"/>
    <property type="match status" value="1"/>
</dbReference>
<organism evidence="3 4">
    <name type="scientific">Nonomuraea soli</name>
    <dbReference type="NCBI Taxonomy" id="1032476"/>
    <lineage>
        <taxon>Bacteria</taxon>
        <taxon>Bacillati</taxon>
        <taxon>Actinomycetota</taxon>
        <taxon>Actinomycetes</taxon>
        <taxon>Streptosporangiales</taxon>
        <taxon>Streptosporangiaceae</taxon>
        <taxon>Nonomuraea</taxon>
    </lineage>
</organism>
<keyword evidence="1" id="KW-0723">Serine/threonine-protein kinase</keyword>
<keyword evidence="1" id="KW-0418">Kinase</keyword>
<evidence type="ECO:0000313" key="3">
    <source>
        <dbReference type="EMBL" id="MBA2895355.1"/>
    </source>
</evidence>
<dbReference type="PANTHER" id="PTHR35526">
    <property type="entry name" value="ANTI-SIGMA-F FACTOR RSBW-RELATED"/>
    <property type="match status" value="1"/>
</dbReference>
<feature type="domain" description="Histidine kinase/HSP90-like ATPase" evidence="2">
    <location>
        <begin position="38"/>
        <end position="128"/>
    </location>
</feature>